<feature type="region of interest" description="Disordered" evidence="1">
    <location>
        <begin position="1"/>
        <end position="90"/>
    </location>
</feature>
<proteinExistence type="predicted"/>
<dbReference type="Proteomes" id="UP000215127">
    <property type="component" value="Chromosome 20"/>
</dbReference>
<feature type="compositionally biased region" description="Polar residues" evidence="1">
    <location>
        <begin position="17"/>
        <end position="29"/>
    </location>
</feature>
<feature type="compositionally biased region" description="Basic and acidic residues" evidence="1">
    <location>
        <begin position="30"/>
        <end position="48"/>
    </location>
</feature>
<sequence>MLSGENTFQHTPIAKGTEQSCGEAASSSDAHVEEGEGEATSRKPERSESSPFIVLTDATANPHHTAADTQKSLKRDMSDSPTTNVSPSDV</sequence>
<evidence type="ECO:0000313" key="2">
    <source>
        <dbReference type="EMBL" id="SMQ56577.1"/>
    </source>
</evidence>
<dbReference type="EMBL" id="LT853708">
    <property type="protein sequence ID" value="SMQ56577.1"/>
    <property type="molecule type" value="Genomic_DNA"/>
</dbReference>
<gene>
    <name evidence="2" type="ORF">ZT3D7_G11732</name>
</gene>
<evidence type="ECO:0000256" key="1">
    <source>
        <dbReference type="SAM" id="MobiDB-lite"/>
    </source>
</evidence>
<accession>A0A1X7SAH1</accession>
<keyword evidence="3" id="KW-1185">Reference proteome</keyword>
<reference evidence="2 3" key="1">
    <citation type="submission" date="2016-06" db="EMBL/GenBank/DDBJ databases">
        <authorList>
            <person name="Kjaerup R.B."/>
            <person name="Dalgaard T.S."/>
            <person name="Juul-Madsen H.R."/>
        </authorList>
    </citation>
    <scope>NUCLEOTIDE SEQUENCE [LARGE SCALE GENOMIC DNA]</scope>
</reference>
<organism evidence="2 3">
    <name type="scientific">Zymoseptoria tritici (strain ST99CH_3D7)</name>
    <dbReference type="NCBI Taxonomy" id="1276538"/>
    <lineage>
        <taxon>Eukaryota</taxon>
        <taxon>Fungi</taxon>
        <taxon>Dikarya</taxon>
        <taxon>Ascomycota</taxon>
        <taxon>Pezizomycotina</taxon>
        <taxon>Dothideomycetes</taxon>
        <taxon>Dothideomycetidae</taxon>
        <taxon>Mycosphaerellales</taxon>
        <taxon>Mycosphaerellaceae</taxon>
        <taxon>Zymoseptoria</taxon>
    </lineage>
</organism>
<evidence type="ECO:0000313" key="3">
    <source>
        <dbReference type="Proteomes" id="UP000215127"/>
    </source>
</evidence>
<name>A0A1X7SAH1_ZYMT9</name>
<protein>
    <submittedName>
        <fullName evidence="2">Uncharacterized protein</fullName>
    </submittedName>
</protein>
<dbReference type="AlphaFoldDB" id="A0A1X7SAH1"/>
<feature type="compositionally biased region" description="Polar residues" evidence="1">
    <location>
        <begin position="1"/>
        <end position="10"/>
    </location>
</feature>
<feature type="compositionally biased region" description="Polar residues" evidence="1">
    <location>
        <begin position="79"/>
        <end position="90"/>
    </location>
</feature>